<dbReference type="EMBL" id="CP001802">
    <property type="protein sequence ID" value="ACY22115.1"/>
    <property type="molecule type" value="Genomic_DNA"/>
</dbReference>
<dbReference type="KEGG" id="gbr:Gbro_2905"/>
<accession>D0L9V0</accession>
<evidence type="ECO:0000313" key="2">
    <source>
        <dbReference type="Proteomes" id="UP000001219"/>
    </source>
</evidence>
<protein>
    <submittedName>
        <fullName evidence="1">Uncharacterized protein</fullName>
    </submittedName>
</protein>
<dbReference type="AlphaFoldDB" id="D0L9V0"/>
<dbReference type="HOGENOM" id="CLU_3373990_0_0_11"/>
<gene>
    <name evidence="1" type="ordered locus">Gbro_2905</name>
</gene>
<dbReference type="Proteomes" id="UP000001219">
    <property type="component" value="Chromosome"/>
</dbReference>
<dbReference type="STRING" id="526226.Gbro_2905"/>
<keyword evidence="2" id="KW-1185">Reference proteome</keyword>
<proteinExistence type="predicted"/>
<name>D0L9V0_GORB4</name>
<reference evidence="1 2" key="2">
    <citation type="journal article" date="2010" name="Stand. Genomic Sci.">
        <title>Complete genome sequence of Gordonia bronchialis type strain (3410).</title>
        <authorList>
            <person name="Ivanova N."/>
            <person name="Sikorski J."/>
            <person name="Jando M."/>
            <person name="Lapidus A."/>
            <person name="Nolan M."/>
            <person name="Lucas S."/>
            <person name="Del Rio T.G."/>
            <person name="Tice H."/>
            <person name="Copeland A."/>
            <person name="Cheng J.F."/>
            <person name="Chen F."/>
            <person name="Bruce D."/>
            <person name="Goodwin L."/>
            <person name="Pitluck S."/>
            <person name="Mavromatis K."/>
            <person name="Ovchinnikova G."/>
            <person name="Pati A."/>
            <person name="Chen A."/>
            <person name="Palaniappan K."/>
            <person name="Land M."/>
            <person name="Hauser L."/>
            <person name="Chang Y.J."/>
            <person name="Jeffries C.D."/>
            <person name="Chain P."/>
            <person name="Saunders E."/>
            <person name="Han C."/>
            <person name="Detter J.C."/>
            <person name="Brettin T."/>
            <person name="Rohde M."/>
            <person name="Goker M."/>
            <person name="Bristow J."/>
            <person name="Eisen J.A."/>
            <person name="Markowitz V."/>
            <person name="Hugenholtz P."/>
            <person name="Klenk H.P."/>
            <person name="Kyrpides N.C."/>
        </authorList>
    </citation>
    <scope>NUCLEOTIDE SEQUENCE [LARGE SCALE GENOMIC DNA]</scope>
    <source>
        <strain evidence="2">ATCC 25592 / DSM 43247 / BCRC 13721 / JCM 3198 / KCTC 3076 / NBRC 16047 / NCTC 10667</strain>
    </source>
</reference>
<evidence type="ECO:0000313" key="1">
    <source>
        <dbReference type="EMBL" id="ACY22115.1"/>
    </source>
</evidence>
<sequence length="34" mass="3429">MAGPAGLRPPDPIPAVTTIDDVVAALDQSWSGLP</sequence>
<reference evidence="2" key="1">
    <citation type="submission" date="2009-10" db="EMBL/GenBank/DDBJ databases">
        <title>The complete chromosome of Gordonia bronchialis DSM 43247.</title>
        <authorList>
            <consortium name="US DOE Joint Genome Institute (JGI-PGF)"/>
            <person name="Lucas S."/>
            <person name="Copeland A."/>
            <person name="Lapidus A."/>
            <person name="Glavina del Rio T."/>
            <person name="Dalin E."/>
            <person name="Tice H."/>
            <person name="Bruce D."/>
            <person name="Goodwin L."/>
            <person name="Pitluck S."/>
            <person name="Kyrpides N."/>
            <person name="Mavromatis K."/>
            <person name="Ivanova N."/>
            <person name="Ovchinnikova G."/>
            <person name="Saunders E."/>
            <person name="Brettin T."/>
            <person name="Detter J.C."/>
            <person name="Han C."/>
            <person name="Larimer F."/>
            <person name="Land M."/>
            <person name="Hauser L."/>
            <person name="Markowitz V."/>
            <person name="Cheng J.-F."/>
            <person name="Hugenholtz P."/>
            <person name="Woyke T."/>
            <person name="Wu D."/>
            <person name="Jando M."/>
            <person name="Schneider S."/>
            <person name="Goeker M."/>
            <person name="Klenk H.-P."/>
            <person name="Eisen J.A."/>
        </authorList>
    </citation>
    <scope>NUCLEOTIDE SEQUENCE [LARGE SCALE GENOMIC DNA]</scope>
    <source>
        <strain evidence="2">ATCC 25592 / DSM 43247 / BCRC 13721 / JCM 3198 / KCTC 3076 / NBRC 16047 / NCTC 10667</strain>
    </source>
</reference>
<organism evidence="1 2">
    <name type="scientific">Gordonia bronchialis (strain ATCC 25592 / DSM 43247 / BCRC 13721 / JCM 3198 / KCTC 3076 / NBRC 16047 / NCTC 10667)</name>
    <name type="common">Rhodococcus bronchialis</name>
    <dbReference type="NCBI Taxonomy" id="526226"/>
    <lineage>
        <taxon>Bacteria</taxon>
        <taxon>Bacillati</taxon>
        <taxon>Actinomycetota</taxon>
        <taxon>Actinomycetes</taxon>
        <taxon>Mycobacteriales</taxon>
        <taxon>Gordoniaceae</taxon>
        <taxon>Gordonia</taxon>
    </lineage>
</organism>